<keyword evidence="3" id="KW-1185">Reference proteome</keyword>
<name>A0ABX0JYK1_9PROT</name>
<feature type="region of interest" description="Disordered" evidence="1">
    <location>
        <begin position="31"/>
        <end position="56"/>
    </location>
</feature>
<sequence>MTSSLKTVIFITALLALAACEHHRHGEVDYRHRHWNDGSNDSSRPPPDRGSIPYLP</sequence>
<accession>A0ABX0JYK1</accession>
<evidence type="ECO:0000313" key="3">
    <source>
        <dbReference type="Proteomes" id="UP000631653"/>
    </source>
</evidence>
<dbReference type="Proteomes" id="UP000631653">
    <property type="component" value="Unassembled WGS sequence"/>
</dbReference>
<evidence type="ECO:0000256" key="1">
    <source>
        <dbReference type="SAM" id="MobiDB-lite"/>
    </source>
</evidence>
<proteinExistence type="predicted"/>
<organism evidence="2 3">
    <name type="scientific">Acetobacter conturbans</name>
    <dbReference type="NCBI Taxonomy" id="1737472"/>
    <lineage>
        <taxon>Bacteria</taxon>
        <taxon>Pseudomonadati</taxon>
        <taxon>Pseudomonadota</taxon>
        <taxon>Alphaproteobacteria</taxon>
        <taxon>Acetobacterales</taxon>
        <taxon>Acetobacteraceae</taxon>
        <taxon>Acetobacter</taxon>
    </lineage>
</organism>
<comment type="caution">
    <text evidence="2">The sequence shown here is derived from an EMBL/GenBank/DDBJ whole genome shotgun (WGS) entry which is preliminary data.</text>
</comment>
<gene>
    <name evidence="2" type="ORF">GOB81_00525</name>
</gene>
<dbReference type="EMBL" id="WOSY01000001">
    <property type="protein sequence ID" value="NHN87123.1"/>
    <property type="molecule type" value="Genomic_DNA"/>
</dbReference>
<reference evidence="2 3" key="1">
    <citation type="journal article" date="2020" name="Int. J. Syst. Evol. Microbiol.">
        <title>Novel acetic acid bacteria from cider fermentations: Acetobacter conturbans sp. nov. and Acetobacter fallax sp. nov.</title>
        <authorList>
            <person name="Sombolestani A.S."/>
            <person name="Cleenwerck I."/>
            <person name="Cnockaert M."/>
            <person name="Borremans W."/>
            <person name="Wieme A.D."/>
            <person name="De Vuyst L."/>
            <person name="Vandamme P."/>
        </authorList>
    </citation>
    <scope>NUCLEOTIDE SEQUENCE [LARGE SCALE GENOMIC DNA]</scope>
    <source>
        <strain evidence="2 3">LMG 1627</strain>
    </source>
</reference>
<evidence type="ECO:0000313" key="2">
    <source>
        <dbReference type="EMBL" id="NHN87123.1"/>
    </source>
</evidence>
<protein>
    <recommendedName>
        <fullName evidence="4">Lipoprotein</fullName>
    </recommendedName>
</protein>
<dbReference type="RefSeq" id="WP_173568423.1">
    <property type="nucleotide sequence ID" value="NZ_WOSY01000001.1"/>
</dbReference>
<evidence type="ECO:0008006" key="4">
    <source>
        <dbReference type="Google" id="ProtNLM"/>
    </source>
</evidence>
<dbReference type="PROSITE" id="PS51257">
    <property type="entry name" value="PROKAR_LIPOPROTEIN"/>
    <property type="match status" value="1"/>
</dbReference>